<feature type="chain" id="PRO_5012940314" evidence="1">
    <location>
        <begin position="22"/>
        <end position="152"/>
    </location>
</feature>
<protein>
    <submittedName>
        <fullName evidence="2">Uncharacterized protein</fullName>
    </submittedName>
</protein>
<name>A0A226DJC7_FOLCA</name>
<organism evidence="2 3">
    <name type="scientific">Folsomia candida</name>
    <name type="common">Springtail</name>
    <dbReference type="NCBI Taxonomy" id="158441"/>
    <lineage>
        <taxon>Eukaryota</taxon>
        <taxon>Metazoa</taxon>
        <taxon>Ecdysozoa</taxon>
        <taxon>Arthropoda</taxon>
        <taxon>Hexapoda</taxon>
        <taxon>Collembola</taxon>
        <taxon>Entomobryomorpha</taxon>
        <taxon>Isotomoidea</taxon>
        <taxon>Isotomidae</taxon>
        <taxon>Proisotominae</taxon>
        <taxon>Folsomia</taxon>
    </lineage>
</organism>
<sequence length="152" mass="16963">MSHLACLLTIFVALSIVAIQADHEAQLRAGYDKMKCHKGFVGKFSPLMETTVKNCNAKSISSYFCYAACWETGILCYTNGAFNDTARHIDLMDLFDPKEPESKKTVDGWVKEATICENAAIKSGLKVTDDYSGECKDYEELGKCVWKPRKCP</sequence>
<accession>A0A226DJC7</accession>
<evidence type="ECO:0000313" key="3">
    <source>
        <dbReference type="Proteomes" id="UP000198287"/>
    </source>
</evidence>
<gene>
    <name evidence="2" type="ORF">Fcan01_20281</name>
</gene>
<dbReference type="EMBL" id="LNIX01000018">
    <property type="protein sequence ID" value="OXA45098.1"/>
    <property type="molecule type" value="Genomic_DNA"/>
</dbReference>
<evidence type="ECO:0000256" key="1">
    <source>
        <dbReference type="SAM" id="SignalP"/>
    </source>
</evidence>
<dbReference type="AlphaFoldDB" id="A0A226DJC7"/>
<proteinExistence type="predicted"/>
<keyword evidence="3" id="KW-1185">Reference proteome</keyword>
<feature type="signal peptide" evidence="1">
    <location>
        <begin position="1"/>
        <end position="21"/>
    </location>
</feature>
<keyword evidence="1" id="KW-0732">Signal</keyword>
<reference evidence="2 3" key="1">
    <citation type="submission" date="2015-12" db="EMBL/GenBank/DDBJ databases">
        <title>The genome of Folsomia candida.</title>
        <authorList>
            <person name="Faddeeva A."/>
            <person name="Derks M.F."/>
            <person name="Anvar Y."/>
            <person name="Smit S."/>
            <person name="Van Straalen N."/>
            <person name="Roelofs D."/>
        </authorList>
    </citation>
    <scope>NUCLEOTIDE SEQUENCE [LARGE SCALE GENOMIC DNA]</scope>
    <source>
        <strain evidence="2 3">VU population</strain>
        <tissue evidence="2">Whole body</tissue>
    </source>
</reference>
<evidence type="ECO:0000313" key="2">
    <source>
        <dbReference type="EMBL" id="OXA45098.1"/>
    </source>
</evidence>
<comment type="caution">
    <text evidence="2">The sequence shown here is derived from an EMBL/GenBank/DDBJ whole genome shotgun (WGS) entry which is preliminary data.</text>
</comment>
<dbReference type="Proteomes" id="UP000198287">
    <property type="component" value="Unassembled WGS sequence"/>
</dbReference>